<dbReference type="AlphaFoldDB" id="A0AAV3RNI5"/>
<feature type="compositionally biased region" description="Basic and acidic residues" evidence="1">
    <location>
        <begin position="1"/>
        <end position="11"/>
    </location>
</feature>
<dbReference type="InterPro" id="IPR012866">
    <property type="entry name" value="DUF1644"/>
</dbReference>
<dbReference type="Proteomes" id="UP001454036">
    <property type="component" value="Unassembled WGS sequence"/>
</dbReference>
<feature type="compositionally biased region" description="Polar residues" evidence="1">
    <location>
        <begin position="332"/>
        <end position="349"/>
    </location>
</feature>
<evidence type="ECO:0000313" key="3">
    <source>
        <dbReference type="Proteomes" id="UP001454036"/>
    </source>
</evidence>
<dbReference type="Pfam" id="PF07800">
    <property type="entry name" value="DUF1644"/>
    <property type="match status" value="1"/>
</dbReference>
<protein>
    <submittedName>
        <fullName evidence="2">Uncharacterized protein</fullName>
    </submittedName>
</protein>
<dbReference type="PANTHER" id="PTHR31197">
    <property type="entry name" value="OS01G0612600 PROTEIN"/>
    <property type="match status" value="1"/>
</dbReference>
<feature type="compositionally biased region" description="Low complexity" evidence="1">
    <location>
        <begin position="273"/>
        <end position="282"/>
    </location>
</feature>
<feature type="region of interest" description="Disordered" evidence="1">
    <location>
        <begin position="1"/>
        <end position="20"/>
    </location>
</feature>
<name>A0AAV3RNI5_LITER</name>
<keyword evidence="3" id="KW-1185">Reference proteome</keyword>
<feature type="compositionally biased region" description="Basic and acidic residues" evidence="1">
    <location>
        <begin position="361"/>
        <end position="372"/>
    </location>
</feature>
<dbReference type="EMBL" id="BAABME010011080">
    <property type="protein sequence ID" value="GAA0183208.1"/>
    <property type="molecule type" value="Genomic_DNA"/>
</dbReference>
<sequence length="400" mass="44853">MPKDRRDRSVSSDRFTASPHLCSSSRRKHRFAGNCLENKDNVKEWEEARCPVCMEHPHNAILLLCSSHDKGCRPFMCDTSYRHSNCFDQFKKSFAKDPETTEEGTISVSASHLISDSLFSEATITNTSGGRNEVGSSSMNPILLDDQAKPNLMCPLCRGEINGWIIVDTARRFMNAKARSCACETCDFSGTYSDLRKHARTEHPYVRPTMADPERQRNWSRMERRRDFGDLISSLQSSIEGGETTVETSPEFDEGNLLTVFFLVRIFRAGSNSRSSGQSVVSRARRTTGRRSRRLWGESIDEEVQSRPRNGSSNTTPAPGGDSTAALHQNEHAGSNTRSSLQSTGSSGTRVVHLGRRLIRQRGESPDNDEVHYYSSDGGPEHGRRLHRRRRTSSETSSEN</sequence>
<organism evidence="2 3">
    <name type="scientific">Lithospermum erythrorhizon</name>
    <name type="common">Purple gromwell</name>
    <name type="synonym">Lithospermum officinale var. erythrorhizon</name>
    <dbReference type="NCBI Taxonomy" id="34254"/>
    <lineage>
        <taxon>Eukaryota</taxon>
        <taxon>Viridiplantae</taxon>
        <taxon>Streptophyta</taxon>
        <taxon>Embryophyta</taxon>
        <taxon>Tracheophyta</taxon>
        <taxon>Spermatophyta</taxon>
        <taxon>Magnoliopsida</taxon>
        <taxon>eudicotyledons</taxon>
        <taxon>Gunneridae</taxon>
        <taxon>Pentapetalae</taxon>
        <taxon>asterids</taxon>
        <taxon>lamiids</taxon>
        <taxon>Boraginales</taxon>
        <taxon>Boraginaceae</taxon>
        <taxon>Boraginoideae</taxon>
        <taxon>Lithospermeae</taxon>
        <taxon>Lithospermum</taxon>
    </lineage>
</organism>
<accession>A0AAV3RNI5</accession>
<evidence type="ECO:0000313" key="2">
    <source>
        <dbReference type="EMBL" id="GAA0183208.1"/>
    </source>
</evidence>
<feature type="region of interest" description="Disordered" evidence="1">
    <location>
        <begin position="273"/>
        <end position="400"/>
    </location>
</feature>
<feature type="compositionally biased region" description="Polar residues" evidence="1">
    <location>
        <begin position="307"/>
        <end position="317"/>
    </location>
</feature>
<reference evidence="2 3" key="1">
    <citation type="submission" date="2024-01" db="EMBL/GenBank/DDBJ databases">
        <title>The complete chloroplast genome sequence of Lithospermum erythrorhizon: insights into the phylogenetic relationship among Boraginaceae species and the maternal lineages of purple gromwells.</title>
        <authorList>
            <person name="Okada T."/>
            <person name="Watanabe K."/>
        </authorList>
    </citation>
    <scope>NUCLEOTIDE SEQUENCE [LARGE SCALE GENOMIC DNA]</scope>
</reference>
<gene>
    <name evidence="2" type="ORF">LIER_30668</name>
</gene>
<feature type="compositionally biased region" description="Basic residues" evidence="1">
    <location>
        <begin position="283"/>
        <end position="294"/>
    </location>
</feature>
<evidence type="ECO:0000256" key="1">
    <source>
        <dbReference type="SAM" id="MobiDB-lite"/>
    </source>
</evidence>
<dbReference type="PANTHER" id="PTHR31197:SF5">
    <property type="entry name" value="OS01G0612600 PROTEIN"/>
    <property type="match status" value="1"/>
</dbReference>
<comment type="caution">
    <text evidence="2">The sequence shown here is derived from an EMBL/GenBank/DDBJ whole genome shotgun (WGS) entry which is preliminary data.</text>
</comment>
<proteinExistence type="predicted"/>